<dbReference type="RefSeq" id="WP_072996831.1">
    <property type="nucleotide sequence ID" value="NZ_FRAM01000001.1"/>
</dbReference>
<name>A0A1M6PLC6_9FLAO</name>
<protein>
    <recommendedName>
        <fullName evidence="1">DUF4136 domain-containing protein</fullName>
    </recommendedName>
</protein>
<reference evidence="3" key="1">
    <citation type="submission" date="2016-11" db="EMBL/GenBank/DDBJ databases">
        <authorList>
            <person name="Varghese N."/>
            <person name="Submissions S."/>
        </authorList>
    </citation>
    <scope>NUCLEOTIDE SEQUENCE [LARGE SCALE GENOMIC DNA]</scope>
    <source>
        <strain evidence="3">DSM 18016</strain>
    </source>
</reference>
<dbReference type="STRING" id="216903.SAMN05444371_1163"/>
<organism evidence="2 3">
    <name type="scientific">Epilithonimonas mollis</name>
    <dbReference type="NCBI Taxonomy" id="216903"/>
    <lineage>
        <taxon>Bacteria</taxon>
        <taxon>Pseudomonadati</taxon>
        <taxon>Bacteroidota</taxon>
        <taxon>Flavobacteriia</taxon>
        <taxon>Flavobacteriales</taxon>
        <taxon>Weeksellaceae</taxon>
        <taxon>Chryseobacterium group</taxon>
        <taxon>Epilithonimonas</taxon>
    </lineage>
</organism>
<gene>
    <name evidence="2" type="ORF">SAMN05444371_1163</name>
</gene>
<dbReference type="OrthoDB" id="5432251at2"/>
<evidence type="ECO:0000313" key="2">
    <source>
        <dbReference type="EMBL" id="SHK08685.1"/>
    </source>
</evidence>
<accession>A0A1M6PLC6</accession>
<evidence type="ECO:0000259" key="1">
    <source>
        <dbReference type="Pfam" id="PF13590"/>
    </source>
</evidence>
<dbReference type="EMBL" id="FRAM01000001">
    <property type="protein sequence ID" value="SHK08685.1"/>
    <property type="molecule type" value="Genomic_DNA"/>
</dbReference>
<sequence length="170" mass="19327">MLTLLFLTFCSKTDVATDYDKTVDFSKLKTYNYWEADKTKDELSDIDEKRILSAIDEQMTRKGYVKNDSPDFLINLVTDSTETQNISTYYSGSSYKRTWGWGSGHSDQTVSTITQGILFIDILDAKKKKLIWQGKRTGNLANTIEEKDKNAVLLASQILKTFPSKIAIVK</sequence>
<dbReference type="AlphaFoldDB" id="A0A1M6PLC6"/>
<evidence type="ECO:0000313" key="3">
    <source>
        <dbReference type="Proteomes" id="UP000184498"/>
    </source>
</evidence>
<keyword evidence="3" id="KW-1185">Reference proteome</keyword>
<dbReference type="Gene3D" id="3.30.160.670">
    <property type="match status" value="1"/>
</dbReference>
<feature type="domain" description="DUF4136" evidence="1">
    <location>
        <begin position="15"/>
        <end position="163"/>
    </location>
</feature>
<dbReference type="Pfam" id="PF13590">
    <property type="entry name" value="DUF4136"/>
    <property type="match status" value="1"/>
</dbReference>
<dbReference type="Proteomes" id="UP000184498">
    <property type="component" value="Unassembled WGS sequence"/>
</dbReference>
<dbReference type="InterPro" id="IPR025411">
    <property type="entry name" value="DUF4136"/>
</dbReference>
<proteinExistence type="predicted"/>